<name>A0A1F8BB73_9BACT</name>
<reference evidence="7 8" key="1">
    <citation type="journal article" date="2016" name="Nat. Commun.">
        <title>Thousands of microbial genomes shed light on interconnected biogeochemical processes in an aquifer system.</title>
        <authorList>
            <person name="Anantharaman K."/>
            <person name="Brown C.T."/>
            <person name="Hug L.A."/>
            <person name="Sharon I."/>
            <person name="Castelle C.J."/>
            <person name="Probst A.J."/>
            <person name="Thomas B.C."/>
            <person name="Singh A."/>
            <person name="Wilkins M.J."/>
            <person name="Karaoz U."/>
            <person name="Brodie E.L."/>
            <person name="Williams K.H."/>
            <person name="Hubbard S.S."/>
            <person name="Banfield J.F."/>
        </authorList>
    </citation>
    <scope>NUCLEOTIDE SEQUENCE [LARGE SCALE GENOMIC DNA]</scope>
</reference>
<dbReference type="PROSITE" id="PS51689">
    <property type="entry name" value="SAM_RNA_A_N6_MT"/>
    <property type="match status" value="1"/>
</dbReference>
<feature type="domain" description="Ribosomal RNA adenine methylase transferase N-terminal" evidence="6">
    <location>
        <begin position="20"/>
        <end position="186"/>
    </location>
</feature>
<evidence type="ECO:0000256" key="3">
    <source>
        <dbReference type="ARBA" id="ARBA00022691"/>
    </source>
</evidence>
<evidence type="ECO:0000256" key="5">
    <source>
        <dbReference type="PROSITE-ProRule" id="PRU01026"/>
    </source>
</evidence>
<dbReference type="GO" id="GO:0005829">
    <property type="term" value="C:cytosol"/>
    <property type="evidence" value="ECO:0007669"/>
    <property type="project" value="TreeGrafter"/>
</dbReference>
<evidence type="ECO:0000256" key="2">
    <source>
        <dbReference type="ARBA" id="ARBA00022679"/>
    </source>
</evidence>
<dbReference type="Gene3D" id="1.10.8.100">
    <property type="entry name" value="Ribosomal RNA adenine dimethylase-like, domain 2"/>
    <property type="match status" value="1"/>
</dbReference>
<organism evidence="7 8">
    <name type="scientific">Candidatus Woesebacteria bacterium RIFCSPLOWO2_01_FULL_39_21</name>
    <dbReference type="NCBI Taxonomy" id="1802519"/>
    <lineage>
        <taxon>Bacteria</taxon>
        <taxon>Candidatus Woeseibacteriota</taxon>
    </lineage>
</organism>
<dbReference type="PANTHER" id="PTHR11727:SF7">
    <property type="entry name" value="DIMETHYLADENOSINE TRANSFERASE-RELATED"/>
    <property type="match status" value="1"/>
</dbReference>
<dbReference type="InterPro" id="IPR020598">
    <property type="entry name" value="rRNA_Ade_methylase_Trfase_N"/>
</dbReference>
<keyword evidence="4 5" id="KW-0694">RNA-binding</keyword>
<dbReference type="InterPro" id="IPR020596">
    <property type="entry name" value="rRNA_Ade_Mease_Trfase_CS"/>
</dbReference>
<feature type="binding site" evidence="5">
    <location>
        <position position="15"/>
    </location>
    <ligand>
        <name>S-adenosyl-L-methionine</name>
        <dbReference type="ChEBI" id="CHEBI:59789"/>
    </ligand>
</feature>
<dbReference type="Pfam" id="PF00398">
    <property type="entry name" value="RrnaAD"/>
    <property type="match status" value="1"/>
</dbReference>
<keyword evidence="2 5" id="KW-0808">Transferase</keyword>
<dbReference type="PANTHER" id="PTHR11727">
    <property type="entry name" value="DIMETHYLADENOSINE TRANSFERASE"/>
    <property type="match status" value="1"/>
</dbReference>
<gene>
    <name evidence="7" type="ORF">A2961_01790</name>
</gene>
<sequence>MKYQTRRRLYSQNFLVNRELILKLIRKSSIGKNDTVIEIGSGSGMITQELLHISGRVIAVERDWNLYYYLLKKFRHAKNLKLYRANFLDFNLPKHPYNVFANIPFAITSDIMRKLTSDDSFKEGYLIMQKEAAEKFIGIPYAEKNTMMAILLKPFFEIGVVWRFNRSDFIPGPSVDIIMVKIKRVENSVIETKDSELYRDFVVYNYSRKKVGYWTFEDWIRRFNYFVDNVDANHKHIISVKAKRFLEVQSKIVKIRRSRVDKNWRKFI</sequence>
<evidence type="ECO:0000259" key="6">
    <source>
        <dbReference type="SMART" id="SM00650"/>
    </source>
</evidence>
<dbReference type="PROSITE" id="PS01131">
    <property type="entry name" value="RRNA_A_DIMETH"/>
    <property type="match status" value="1"/>
</dbReference>
<dbReference type="EMBL" id="MGHF01000044">
    <property type="protein sequence ID" value="OGM61281.1"/>
    <property type="molecule type" value="Genomic_DNA"/>
</dbReference>
<comment type="similarity">
    <text evidence="5">Belongs to the class I-like SAM-binding methyltransferase superfamily. rRNA adenine N(6)-methyltransferase family.</text>
</comment>
<comment type="caution">
    <text evidence="7">The sequence shown here is derived from an EMBL/GenBank/DDBJ whole genome shotgun (WGS) entry which is preliminary data.</text>
</comment>
<dbReference type="Proteomes" id="UP000177082">
    <property type="component" value="Unassembled WGS sequence"/>
</dbReference>
<dbReference type="SMART" id="SM00650">
    <property type="entry name" value="rADc"/>
    <property type="match status" value="1"/>
</dbReference>
<dbReference type="STRING" id="1802519.A2961_01790"/>
<accession>A0A1F8BB73</accession>
<evidence type="ECO:0000256" key="4">
    <source>
        <dbReference type="ARBA" id="ARBA00022884"/>
    </source>
</evidence>
<dbReference type="InterPro" id="IPR001737">
    <property type="entry name" value="KsgA/Erm"/>
</dbReference>
<proteinExistence type="inferred from homology"/>
<dbReference type="GO" id="GO:0003723">
    <property type="term" value="F:RNA binding"/>
    <property type="evidence" value="ECO:0007669"/>
    <property type="project" value="UniProtKB-UniRule"/>
</dbReference>
<dbReference type="GO" id="GO:0000179">
    <property type="term" value="F:rRNA (adenine-N6,N6-)-dimethyltransferase activity"/>
    <property type="evidence" value="ECO:0007669"/>
    <property type="project" value="UniProtKB-UniRule"/>
</dbReference>
<feature type="binding site" evidence="5">
    <location>
        <position position="61"/>
    </location>
    <ligand>
        <name>S-adenosyl-L-methionine</name>
        <dbReference type="ChEBI" id="CHEBI:59789"/>
    </ligand>
</feature>
<feature type="binding site" evidence="5">
    <location>
        <position position="40"/>
    </location>
    <ligand>
        <name>S-adenosyl-L-methionine</name>
        <dbReference type="ChEBI" id="CHEBI:59789"/>
    </ligand>
</feature>
<dbReference type="InterPro" id="IPR029063">
    <property type="entry name" value="SAM-dependent_MTases_sf"/>
</dbReference>
<dbReference type="AlphaFoldDB" id="A0A1F8BB73"/>
<keyword evidence="3 5" id="KW-0949">S-adenosyl-L-methionine</keyword>
<keyword evidence="1 5" id="KW-0489">Methyltransferase</keyword>
<comment type="caution">
    <text evidence="5">Lacks conserved residue(s) required for the propagation of feature annotation.</text>
</comment>
<dbReference type="CDD" id="cd02440">
    <property type="entry name" value="AdoMet_MTases"/>
    <property type="match status" value="1"/>
</dbReference>
<protein>
    <recommendedName>
        <fullName evidence="6">Ribosomal RNA adenine methylase transferase N-terminal domain-containing protein</fullName>
    </recommendedName>
</protein>
<feature type="binding site" evidence="5">
    <location>
        <position position="102"/>
    </location>
    <ligand>
        <name>S-adenosyl-L-methionine</name>
        <dbReference type="ChEBI" id="CHEBI:59789"/>
    </ligand>
</feature>
<evidence type="ECO:0000256" key="1">
    <source>
        <dbReference type="ARBA" id="ARBA00022603"/>
    </source>
</evidence>
<evidence type="ECO:0000313" key="8">
    <source>
        <dbReference type="Proteomes" id="UP000177082"/>
    </source>
</evidence>
<feature type="binding site" evidence="5">
    <location>
        <position position="13"/>
    </location>
    <ligand>
        <name>S-adenosyl-L-methionine</name>
        <dbReference type="ChEBI" id="CHEBI:59789"/>
    </ligand>
</feature>
<evidence type="ECO:0000313" key="7">
    <source>
        <dbReference type="EMBL" id="OGM61281.1"/>
    </source>
</evidence>
<dbReference type="SUPFAM" id="SSF53335">
    <property type="entry name" value="S-adenosyl-L-methionine-dependent methyltransferases"/>
    <property type="match status" value="1"/>
</dbReference>
<dbReference type="InterPro" id="IPR023165">
    <property type="entry name" value="rRNA_Ade_diMease-like_C"/>
</dbReference>
<dbReference type="Gene3D" id="3.40.50.150">
    <property type="entry name" value="Vaccinia Virus protein VP39"/>
    <property type="match status" value="1"/>
</dbReference>